<protein>
    <submittedName>
        <fullName evidence="3">Group 1 glycosyl transferase</fullName>
    </submittedName>
</protein>
<dbReference type="Pfam" id="PF00534">
    <property type="entry name" value="Glycos_transf_1"/>
    <property type="match status" value="1"/>
</dbReference>
<name>K2Q0L8_9FLAO</name>
<dbReference type="InterPro" id="IPR028098">
    <property type="entry name" value="Glyco_trans_4-like_N"/>
</dbReference>
<dbReference type="GO" id="GO:0016757">
    <property type="term" value="F:glycosyltransferase activity"/>
    <property type="evidence" value="ECO:0007669"/>
    <property type="project" value="InterPro"/>
</dbReference>
<reference evidence="3 4" key="1">
    <citation type="journal article" date="2012" name="J. Bacteriol.">
        <title>Genome Sequence of Galbibacter marinum Type Strain ck-I2-15.</title>
        <authorList>
            <person name="Lai Q."/>
            <person name="Li C."/>
            <person name="Shao Z."/>
        </authorList>
    </citation>
    <scope>NUCLEOTIDE SEQUENCE [LARGE SCALE GENOMIC DNA]</scope>
    <source>
        <strain evidence="4">ck-I2-15</strain>
    </source>
</reference>
<dbReference type="Pfam" id="PF13439">
    <property type="entry name" value="Glyco_transf_4"/>
    <property type="match status" value="1"/>
</dbReference>
<dbReference type="OrthoDB" id="9806653at2"/>
<dbReference type="Proteomes" id="UP000007364">
    <property type="component" value="Unassembled WGS sequence"/>
</dbReference>
<keyword evidence="4" id="KW-1185">Reference proteome</keyword>
<accession>K2Q0L8</accession>
<feature type="domain" description="Glycosyl transferase family 1" evidence="1">
    <location>
        <begin position="188"/>
        <end position="335"/>
    </location>
</feature>
<dbReference type="eggNOG" id="COG0438">
    <property type="taxonomic scope" value="Bacteria"/>
</dbReference>
<dbReference type="Gene3D" id="3.40.50.2000">
    <property type="entry name" value="Glycogen Phosphorylase B"/>
    <property type="match status" value="2"/>
</dbReference>
<evidence type="ECO:0000313" key="4">
    <source>
        <dbReference type="Proteomes" id="UP000007364"/>
    </source>
</evidence>
<comment type="caution">
    <text evidence="3">The sequence shown here is derived from an EMBL/GenBank/DDBJ whole genome shotgun (WGS) entry which is preliminary data.</text>
</comment>
<sequence length="360" mass="41157">MKILHITESLGGGVYTYFKDLGDFITSKTHNKTLENILIYSPNRKELNKQKLQKELSLVYTLKVVKMTREISPIIDLIAIYKLIKEIKEIKPDIIHLHSSKAGVLGRIASILFPKVKVFYTPHGYAFTREDISKFKKKLYWNIEKYVTKIFGGTTIACGDTEYEYALNIGPAVLVRNGVKPITIKNEDKDELEDREVLIGTIGRISAQKNPKLFNEIARHFPDIKFIWIGDGELKNSLTSRNITVTGWLDRREVLKMTNSFTIYLQTSLWEGLPFTILEAMSLGKPIVATNVIGNKDAVSNGYNGYLCNDCIQFREAINKIIESEDLQNQFSNNSLVRINDDFNLESNFKTLFNIYISHT</sequence>
<dbReference type="SUPFAM" id="SSF53756">
    <property type="entry name" value="UDP-Glycosyltransferase/glycogen phosphorylase"/>
    <property type="match status" value="1"/>
</dbReference>
<evidence type="ECO:0000259" key="2">
    <source>
        <dbReference type="Pfam" id="PF13439"/>
    </source>
</evidence>
<dbReference type="RefSeq" id="WP_008992314.1">
    <property type="nucleotide sequence ID" value="NZ_AMSG01000021.1"/>
</dbReference>
<evidence type="ECO:0000313" key="3">
    <source>
        <dbReference type="EMBL" id="EKF54426.1"/>
    </source>
</evidence>
<dbReference type="PANTHER" id="PTHR45947">
    <property type="entry name" value="SULFOQUINOVOSYL TRANSFERASE SQD2"/>
    <property type="match status" value="1"/>
</dbReference>
<feature type="domain" description="Glycosyltransferase subfamily 4-like N-terminal" evidence="2">
    <location>
        <begin position="41"/>
        <end position="179"/>
    </location>
</feature>
<dbReference type="InterPro" id="IPR050194">
    <property type="entry name" value="Glycosyltransferase_grp1"/>
</dbReference>
<proteinExistence type="predicted"/>
<organism evidence="3 4">
    <name type="scientific">Galbibacter marinus</name>
    <dbReference type="NCBI Taxonomy" id="555500"/>
    <lineage>
        <taxon>Bacteria</taxon>
        <taxon>Pseudomonadati</taxon>
        <taxon>Bacteroidota</taxon>
        <taxon>Flavobacteriia</taxon>
        <taxon>Flavobacteriales</taxon>
        <taxon>Flavobacteriaceae</taxon>
        <taxon>Galbibacter</taxon>
    </lineage>
</organism>
<dbReference type="EMBL" id="AMSG01000021">
    <property type="protein sequence ID" value="EKF54426.1"/>
    <property type="molecule type" value="Genomic_DNA"/>
</dbReference>
<keyword evidence="3" id="KW-0808">Transferase</keyword>
<dbReference type="STRING" id="555500.I215_12378"/>
<gene>
    <name evidence="3" type="ORF">I215_12378</name>
</gene>
<dbReference type="AlphaFoldDB" id="K2Q0L8"/>
<evidence type="ECO:0000259" key="1">
    <source>
        <dbReference type="Pfam" id="PF00534"/>
    </source>
</evidence>
<dbReference type="InterPro" id="IPR001296">
    <property type="entry name" value="Glyco_trans_1"/>
</dbReference>
<dbReference type="PATRIC" id="fig|555500.3.peg.2547"/>
<dbReference type="PANTHER" id="PTHR45947:SF3">
    <property type="entry name" value="SULFOQUINOVOSYL TRANSFERASE SQD2"/>
    <property type="match status" value="1"/>
</dbReference>